<dbReference type="EMBL" id="OC937623">
    <property type="protein sequence ID" value="CAD7661210.1"/>
    <property type="molecule type" value="Genomic_DNA"/>
</dbReference>
<feature type="compositionally biased region" description="Polar residues" evidence="7">
    <location>
        <begin position="205"/>
        <end position="215"/>
    </location>
</feature>
<evidence type="ECO:0000256" key="1">
    <source>
        <dbReference type="ARBA" id="ARBA00022723"/>
    </source>
</evidence>
<organism evidence="9">
    <name type="scientific">Oppiella nova</name>
    <dbReference type="NCBI Taxonomy" id="334625"/>
    <lineage>
        <taxon>Eukaryota</taxon>
        <taxon>Metazoa</taxon>
        <taxon>Ecdysozoa</taxon>
        <taxon>Arthropoda</taxon>
        <taxon>Chelicerata</taxon>
        <taxon>Arachnida</taxon>
        <taxon>Acari</taxon>
        <taxon>Acariformes</taxon>
        <taxon>Sarcoptiformes</taxon>
        <taxon>Oribatida</taxon>
        <taxon>Brachypylina</taxon>
        <taxon>Oppioidea</taxon>
        <taxon>Oppiidae</taxon>
        <taxon>Oppiella</taxon>
    </lineage>
</organism>
<keyword evidence="10" id="KW-1185">Reference proteome</keyword>
<evidence type="ECO:0000256" key="7">
    <source>
        <dbReference type="SAM" id="MobiDB-lite"/>
    </source>
</evidence>
<evidence type="ECO:0000256" key="6">
    <source>
        <dbReference type="ARBA" id="ARBA00023163"/>
    </source>
</evidence>
<evidence type="ECO:0000313" key="9">
    <source>
        <dbReference type="EMBL" id="CAD7661210.1"/>
    </source>
</evidence>
<dbReference type="AlphaFoldDB" id="A0A7R9MJ57"/>
<evidence type="ECO:0000256" key="5">
    <source>
        <dbReference type="ARBA" id="ARBA00023125"/>
    </source>
</evidence>
<feature type="domain" description="Nuclear receptor" evidence="8">
    <location>
        <begin position="4"/>
        <end position="91"/>
    </location>
</feature>
<accession>A0A7R9MJ57</accession>
<evidence type="ECO:0000313" key="10">
    <source>
        <dbReference type="Proteomes" id="UP000728032"/>
    </source>
</evidence>
<sequence>MTEYRECYVCGINNWDHPDLKLGENYVPKNSGIFTCEPDRQWFCKNAKLKKSCRKGEMGANALENCDISVCPACKLHKCYRIGLKLGAISGNKRQRNNTTYTSGFGIMQRFNNMLGFGNGQGHSGTNTSFNRHQTQPFPQPLYTVTNHEFEATQGSECNDQGYQTTNCTSAPPMNTGNIQPVYCGQYQPNSSANNGYNFGANSTGQPNLTHTSGAQTGGPYTEPLTPSYGTSTSVHSIESTSSPLITNSINTDNNIEYPVLQDLVDLELPTNEGTVGQGLEYMYTNEALPQQQPQPLANTSTAVESYETPLVLQTNATNNILRNQTDNSADNIVYDMIHTLINKINLGTLENYNSILQRQSSPMRHHLYYKPMQPIIYYGIKRTTQPIILSTI</sequence>
<name>A0A7R9MJ57_9ACAR</name>
<dbReference type="Proteomes" id="UP000728032">
    <property type="component" value="Unassembled WGS sequence"/>
</dbReference>
<dbReference type="PROSITE" id="PS51030">
    <property type="entry name" value="NUCLEAR_REC_DBD_2"/>
    <property type="match status" value="1"/>
</dbReference>
<dbReference type="InterPro" id="IPR001628">
    <property type="entry name" value="Znf_hrmn_rcpt"/>
</dbReference>
<feature type="non-terminal residue" evidence="9">
    <location>
        <position position="1"/>
    </location>
</feature>
<keyword evidence="4" id="KW-0805">Transcription regulation</keyword>
<keyword evidence="1" id="KW-0479">Metal-binding</keyword>
<evidence type="ECO:0000256" key="4">
    <source>
        <dbReference type="ARBA" id="ARBA00023015"/>
    </source>
</evidence>
<proteinExistence type="predicted"/>
<reference evidence="9" key="1">
    <citation type="submission" date="2020-11" db="EMBL/GenBank/DDBJ databases">
        <authorList>
            <person name="Tran Van P."/>
        </authorList>
    </citation>
    <scope>NUCLEOTIDE SEQUENCE</scope>
</reference>
<evidence type="ECO:0000256" key="3">
    <source>
        <dbReference type="ARBA" id="ARBA00022833"/>
    </source>
</evidence>
<evidence type="ECO:0000259" key="8">
    <source>
        <dbReference type="PROSITE" id="PS51030"/>
    </source>
</evidence>
<feature type="region of interest" description="Disordered" evidence="7">
    <location>
        <begin position="205"/>
        <end position="236"/>
    </location>
</feature>
<gene>
    <name evidence="9" type="ORF">ONB1V03_LOCUS17771</name>
</gene>
<dbReference type="GO" id="GO:0008270">
    <property type="term" value="F:zinc ion binding"/>
    <property type="evidence" value="ECO:0007669"/>
    <property type="project" value="UniProtKB-KW"/>
</dbReference>
<keyword evidence="3" id="KW-0862">Zinc</keyword>
<evidence type="ECO:0000256" key="2">
    <source>
        <dbReference type="ARBA" id="ARBA00022771"/>
    </source>
</evidence>
<dbReference type="GO" id="GO:0043565">
    <property type="term" value="F:sequence-specific DNA binding"/>
    <property type="evidence" value="ECO:0007669"/>
    <property type="project" value="InterPro"/>
</dbReference>
<dbReference type="EMBL" id="CAJPVJ010022798">
    <property type="protein sequence ID" value="CAG2178346.1"/>
    <property type="molecule type" value="Genomic_DNA"/>
</dbReference>
<protein>
    <recommendedName>
        <fullName evidence="8">Nuclear receptor domain-containing protein</fullName>
    </recommendedName>
</protein>
<dbReference type="GO" id="GO:0003700">
    <property type="term" value="F:DNA-binding transcription factor activity"/>
    <property type="evidence" value="ECO:0007669"/>
    <property type="project" value="InterPro"/>
</dbReference>
<dbReference type="OrthoDB" id="1431934at2759"/>
<keyword evidence="6" id="KW-0804">Transcription</keyword>
<keyword evidence="2" id="KW-0863">Zinc-finger</keyword>
<keyword evidence="5" id="KW-0238">DNA-binding</keyword>